<keyword evidence="1" id="KW-1133">Transmembrane helix</keyword>
<dbReference type="EMBL" id="BAOP01000025">
    <property type="protein sequence ID" value="GAC80965.1"/>
    <property type="molecule type" value="Genomic_DNA"/>
</dbReference>
<dbReference type="STRING" id="410332.SAMN04488550_4413"/>
<dbReference type="AlphaFoldDB" id="M3UM95"/>
<dbReference type="RefSeq" id="WP_008380346.1">
    <property type="nucleotide sequence ID" value="NZ_BAOP01000025.1"/>
</dbReference>
<evidence type="ECO:0000313" key="3">
    <source>
        <dbReference type="Proteomes" id="UP000035009"/>
    </source>
</evidence>
<proteinExistence type="predicted"/>
<accession>M3UM95</accession>
<organism evidence="2 3">
    <name type="scientific">Gordonia malaquae NBRC 108250</name>
    <dbReference type="NCBI Taxonomy" id="1223542"/>
    <lineage>
        <taxon>Bacteria</taxon>
        <taxon>Bacillati</taxon>
        <taxon>Actinomycetota</taxon>
        <taxon>Actinomycetes</taxon>
        <taxon>Mycobacteriales</taxon>
        <taxon>Gordoniaceae</taxon>
        <taxon>Gordonia</taxon>
    </lineage>
</organism>
<feature type="transmembrane region" description="Helical" evidence="1">
    <location>
        <begin position="103"/>
        <end position="126"/>
    </location>
</feature>
<evidence type="ECO:0000313" key="2">
    <source>
        <dbReference type="EMBL" id="GAC80965.1"/>
    </source>
</evidence>
<gene>
    <name evidence="2" type="ORF">GM1_025_00110</name>
</gene>
<name>M3UM95_GORML</name>
<sequence length="135" mass="14473">MSLGAYVLRFTLAATLLFGVFLLVSWAVLWPLAGFGGLLASALAAGYTINTFMTTVGRAPTGCERRSLIAAFIVVSALLDVVPLIVYATAVAGGADDLVHRPAISLGVGGSFLCQMVWIWLVVRFYPDLRRQPNR</sequence>
<feature type="transmembrane region" description="Helical" evidence="1">
    <location>
        <begin position="35"/>
        <end position="56"/>
    </location>
</feature>
<protein>
    <submittedName>
        <fullName evidence="2">Uncharacterized protein</fullName>
    </submittedName>
</protein>
<keyword evidence="3" id="KW-1185">Reference proteome</keyword>
<comment type="caution">
    <text evidence="2">The sequence shown here is derived from an EMBL/GenBank/DDBJ whole genome shotgun (WGS) entry which is preliminary data.</text>
</comment>
<feature type="transmembrane region" description="Helical" evidence="1">
    <location>
        <begin position="7"/>
        <end position="29"/>
    </location>
</feature>
<keyword evidence="1" id="KW-0812">Transmembrane</keyword>
<reference evidence="2 3" key="1">
    <citation type="submission" date="2013-02" db="EMBL/GenBank/DDBJ databases">
        <title>Whole genome shotgun sequence of Gordonia malaquae NBRC 108250.</title>
        <authorList>
            <person name="Yoshida I."/>
            <person name="Hosoyama A."/>
            <person name="Tsuchikane K."/>
            <person name="Ando Y."/>
            <person name="Baba S."/>
            <person name="Ohji S."/>
            <person name="Hamada M."/>
            <person name="Tamura T."/>
            <person name="Yamazoe A."/>
            <person name="Yamazaki S."/>
            <person name="Fujita N."/>
        </authorList>
    </citation>
    <scope>NUCLEOTIDE SEQUENCE [LARGE SCALE GENOMIC DNA]</scope>
    <source>
        <strain evidence="2 3">NBRC 108250</strain>
    </source>
</reference>
<keyword evidence="1" id="KW-0472">Membrane</keyword>
<dbReference type="OrthoDB" id="9983482at2"/>
<evidence type="ECO:0000256" key="1">
    <source>
        <dbReference type="SAM" id="Phobius"/>
    </source>
</evidence>
<feature type="transmembrane region" description="Helical" evidence="1">
    <location>
        <begin position="68"/>
        <end position="91"/>
    </location>
</feature>
<dbReference type="Proteomes" id="UP000035009">
    <property type="component" value="Unassembled WGS sequence"/>
</dbReference>